<dbReference type="AlphaFoldDB" id="A0A1S8BHS3"/>
<dbReference type="PROSITE" id="PS50157">
    <property type="entry name" value="ZINC_FINGER_C2H2_2"/>
    <property type="match status" value="1"/>
</dbReference>
<evidence type="ECO:0000313" key="5">
    <source>
        <dbReference type="Proteomes" id="UP000190776"/>
    </source>
</evidence>
<dbReference type="EMBL" id="MSZU01000077">
    <property type="protein sequence ID" value="OMP86853.1"/>
    <property type="molecule type" value="Genomic_DNA"/>
</dbReference>
<evidence type="ECO:0000256" key="1">
    <source>
        <dbReference type="PROSITE-ProRule" id="PRU00042"/>
    </source>
</evidence>
<organism evidence="4 5">
    <name type="scientific">Diplodia seriata</name>
    <dbReference type="NCBI Taxonomy" id="420778"/>
    <lineage>
        <taxon>Eukaryota</taxon>
        <taxon>Fungi</taxon>
        <taxon>Dikarya</taxon>
        <taxon>Ascomycota</taxon>
        <taxon>Pezizomycotina</taxon>
        <taxon>Dothideomycetes</taxon>
        <taxon>Dothideomycetes incertae sedis</taxon>
        <taxon>Botryosphaeriales</taxon>
        <taxon>Botryosphaeriaceae</taxon>
        <taxon>Diplodia</taxon>
    </lineage>
</organism>
<keyword evidence="1" id="KW-0479">Metal-binding</keyword>
<gene>
    <name evidence="4" type="ORF">BK809_0000528</name>
</gene>
<dbReference type="OrthoDB" id="2687452at2759"/>
<dbReference type="PROSITE" id="PS00028">
    <property type="entry name" value="ZINC_FINGER_C2H2_1"/>
    <property type="match status" value="1"/>
</dbReference>
<accession>A0A1S8BHS3</accession>
<dbReference type="GO" id="GO:0008270">
    <property type="term" value="F:zinc ion binding"/>
    <property type="evidence" value="ECO:0007669"/>
    <property type="project" value="UniProtKB-KW"/>
</dbReference>
<dbReference type="InterPro" id="IPR013087">
    <property type="entry name" value="Znf_C2H2_type"/>
</dbReference>
<feature type="compositionally biased region" description="Basic and acidic residues" evidence="2">
    <location>
        <begin position="84"/>
        <end position="94"/>
    </location>
</feature>
<dbReference type="SUPFAM" id="SSF57667">
    <property type="entry name" value="beta-beta-alpha zinc fingers"/>
    <property type="match status" value="1"/>
</dbReference>
<keyword evidence="1" id="KW-0863">Zinc-finger</keyword>
<evidence type="ECO:0000259" key="3">
    <source>
        <dbReference type="PROSITE" id="PS50157"/>
    </source>
</evidence>
<dbReference type="Proteomes" id="UP000190776">
    <property type="component" value="Unassembled WGS sequence"/>
</dbReference>
<proteinExistence type="predicted"/>
<feature type="region of interest" description="Disordered" evidence="2">
    <location>
        <begin position="70"/>
        <end position="94"/>
    </location>
</feature>
<reference evidence="4 5" key="1">
    <citation type="submission" date="2017-01" db="EMBL/GenBank/DDBJ databases">
        <title>Draft genome sequence of Diplodia seriata F98.1, a fungal species involved in grapevine trunk diseases.</title>
        <authorList>
            <person name="Robert-Siegwald G."/>
            <person name="Vallet J."/>
            <person name="Abou-Mansour E."/>
            <person name="Xu J."/>
            <person name="Rey P."/>
            <person name="Bertsch C."/>
            <person name="Rego C."/>
            <person name="Larignon P."/>
            <person name="Fontaine F."/>
            <person name="Lebrun M.-H."/>
        </authorList>
    </citation>
    <scope>NUCLEOTIDE SEQUENCE [LARGE SCALE GENOMIC DNA]</scope>
    <source>
        <strain evidence="4 5">F98.1</strain>
    </source>
</reference>
<evidence type="ECO:0000313" key="4">
    <source>
        <dbReference type="EMBL" id="OMP86853.1"/>
    </source>
</evidence>
<keyword evidence="1" id="KW-0862">Zinc</keyword>
<feature type="domain" description="C2H2-type" evidence="3">
    <location>
        <begin position="33"/>
        <end position="63"/>
    </location>
</feature>
<evidence type="ECO:0000256" key="2">
    <source>
        <dbReference type="SAM" id="MobiDB-lite"/>
    </source>
</evidence>
<protein>
    <recommendedName>
        <fullName evidence="3">C2H2-type domain-containing protein</fullName>
    </recommendedName>
</protein>
<dbReference type="InterPro" id="IPR036236">
    <property type="entry name" value="Znf_C2H2_sf"/>
</dbReference>
<comment type="caution">
    <text evidence="4">The sequence shown here is derived from an EMBL/GenBank/DDBJ whole genome shotgun (WGS) entry which is preliminary data.</text>
</comment>
<sequence length="104" mass="12183">MIKEMKEIHNFHARSNASSHLMPSFHEKRNGRYHCLFQPCTKSFTREADLFRHQNTCHLGSTTFWCSSTGCNRSRSHPSGRPFPRKDKRNDHERKVHCGVLSLD</sequence>
<dbReference type="STRING" id="420778.A0A1S8BHS3"/>
<dbReference type="Gene3D" id="3.30.160.60">
    <property type="entry name" value="Classic Zinc Finger"/>
    <property type="match status" value="1"/>
</dbReference>
<name>A0A1S8BHS3_9PEZI</name>